<protein>
    <recommendedName>
        <fullName evidence="2">DUF2070 domain-containing protein</fullName>
    </recommendedName>
</protein>
<dbReference type="EMBL" id="CP013695">
    <property type="protein sequence ID" value="ALU31487.1"/>
    <property type="molecule type" value="Genomic_DNA"/>
</dbReference>
<dbReference type="GeneID" id="14551495"/>
<dbReference type="Pfam" id="PF09843">
    <property type="entry name" value="DUF2070"/>
    <property type="match status" value="1"/>
</dbReference>
<feature type="transmembrane region" description="Helical" evidence="1">
    <location>
        <begin position="42"/>
        <end position="63"/>
    </location>
</feature>
<keyword evidence="1" id="KW-1133">Transmembrane helix</keyword>
<evidence type="ECO:0000313" key="4">
    <source>
        <dbReference type="EMBL" id="ALU31487.1"/>
    </source>
</evidence>
<dbReference type="OrthoDB" id="8914at2157"/>
<feature type="transmembrane region" description="Helical" evidence="1">
    <location>
        <begin position="510"/>
        <end position="527"/>
    </location>
</feature>
<sequence length="528" mass="59655">MNSETTARKYYSKLKRLPSFRIVFSIFAIEFALLLVRSLEFGILYIIPFLIYLLCVLLIVREIKLSIFLGLLTEFVYLIFSLFTSQTVFAFGILAPFFGYLMLGKLSELKSTLSVFVTSFLPSLISGLNYYVLLYSLIIAVVFHFYIHIVNVKGERITGFKSLTLLRPFLMSVMRNDNKLVEKFLDGVGTKIVTNVGMFKIGNHHFIIPKIHYGLNGEIGSSKFIYQLESIIPNVIVFHGPGDHELDLVTSSESRRVADFIGNEIKDGKWLSQKFYGIHVWYNCGFRGVTLVFSDSTLTFLERPGLGIDDLPVKLWENSVKYNDYIIDCHNEYLQEELPLNSRECIMQGINYAKNVLRERRVERALKIAIEERTISNPEGLCSNKIKVAALSDGNTTVGIVYLYANNADPSLTKSLRESLGKYVNIPLLITPDDHSCTGSELGNLYTPAQFSPELPSLAEKTLNDALNKLQDCEVGFNRLDLKGVKVIGKIISSFVVALEEIGGYVMKTFWIPLVLPLFLAIIFIVLT</sequence>
<organism evidence="4 5">
    <name type="scientific">Sulfolobus acidocaldarius</name>
    <dbReference type="NCBI Taxonomy" id="2285"/>
    <lineage>
        <taxon>Archaea</taxon>
        <taxon>Thermoproteota</taxon>
        <taxon>Thermoprotei</taxon>
        <taxon>Sulfolobales</taxon>
        <taxon>Sulfolobaceae</taxon>
        <taxon>Sulfolobus</taxon>
    </lineage>
</organism>
<feature type="transmembrane region" description="Helical" evidence="1">
    <location>
        <begin position="128"/>
        <end position="147"/>
    </location>
</feature>
<evidence type="ECO:0000313" key="5">
    <source>
        <dbReference type="Proteomes" id="UP000060043"/>
    </source>
</evidence>
<feature type="domain" description="DUF2070" evidence="2">
    <location>
        <begin position="8"/>
        <end position="520"/>
    </location>
</feature>
<accession>A0A0U3H948</accession>
<dbReference type="Proteomes" id="UP000065473">
    <property type="component" value="Chromosome"/>
</dbReference>
<keyword evidence="1" id="KW-0472">Membrane</keyword>
<feature type="transmembrane region" description="Helical" evidence="1">
    <location>
        <begin position="20"/>
        <end position="36"/>
    </location>
</feature>
<reference evidence="5 6" key="1">
    <citation type="submission" date="2015-12" db="EMBL/GenBank/DDBJ databases">
        <title>A stable core within a dynamic pangenome in Sulfolobus acidocaldarius.</title>
        <authorList>
            <person name="Anderson R."/>
            <person name="Kouris A."/>
            <person name="Seward C."/>
            <person name="Campbell K."/>
            <person name="Whitaker R."/>
        </authorList>
    </citation>
    <scope>NUCLEOTIDE SEQUENCE [LARGE SCALE GENOMIC DNA]</scope>
    <source>
        <strain evidence="3 6">GG12-C01-09</strain>
        <strain evidence="4 5">NG05B_CO5_07</strain>
    </source>
</reference>
<dbReference type="InterPro" id="IPR019204">
    <property type="entry name" value="DUF2070_membrane"/>
</dbReference>
<evidence type="ECO:0000313" key="3">
    <source>
        <dbReference type="EMBL" id="ALU28767.1"/>
    </source>
</evidence>
<evidence type="ECO:0000259" key="2">
    <source>
        <dbReference type="Pfam" id="PF09843"/>
    </source>
</evidence>
<dbReference type="EMBL" id="CP013694">
    <property type="protein sequence ID" value="ALU28767.1"/>
    <property type="molecule type" value="Genomic_DNA"/>
</dbReference>
<gene>
    <name evidence="3" type="ORF">ATY89_01525</name>
    <name evidence="4" type="ORF">ATZ20_04560</name>
</gene>
<name>A0A0U3H948_9CREN</name>
<feature type="transmembrane region" description="Helical" evidence="1">
    <location>
        <begin position="75"/>
        <end position="103"/>
    </location>
</feature>
<dbReference type="OMA" id="PSTHDFN"/>
<dbReference type="AlphaFoldDB" id="A0A0U3H948"/>
<dbReference type="Proteomes" id="UP000060043">
    <property type="component" value="Chromosome"/>
</dbReference>
<keyword evidence="1" id="KW-0812">Transmembrane</keyword>
<dbReference type="STRING" id="1435377.SUSAZ_04530"/>
<evidence type="ECO:0000256" key="1">
    <source>
        <dbReference type="SAM" id="Phobius"/>
    </source>
</evidence>
<proteinExistence type="predicted"/>
<evidence type="ECO:0000313" key="6">
    <source>
        <dbReference type="Proteomes" id="UP000065473"/>
    </source>
</evidence>
<dbReference type="PaxDb" id="1435377-SUSAZ_04530"/>
<dbReference type="RefSeq" id="WP_011277848.1">
    <property type="nucleotide sequence ID" value="NZ_BHWZ01000002.1"/>
</dbReference>